<gene>
    <name evidence="2" type="ORF">C2G38_2047707</name>
</gene>
<name>A0A397UD62_9GLOM</name>
<evidence type="ECO:0000313" key="2">
    <source>
        <dbReference type="EMBL" id="RIB05293.1"/>
    </source>
</evidence>
<proteinExistence type="predicted"/>
<evidence type="ECO:0000256" key="1">
    <source>
        <dbReference type="SAM" id="MobiDB-lite"/>
    </source>
</evidence>
<comment type="caution">
    <text evidence="2">The sequence shown here is derived from an EMBL/GenBank/DDBJ whole genome shotgun (WGS) entry which is preliminary data.</text>
</comment>
<dbReference type="Proteomes" id="UP000266673">
    <property type="component" value="Unassembled WGS sequence"/>
</dbReference>
<dbReference type="AlphaFoldDB" id="A0A397UD62"/>
<protein>
    <submittedName>
        <fullName evidence="2">Uncharacterized protein</fullName>
    </submittedName>
</protein>
<accession>A0A397UD62</accession>
<feature type="region of interest" description="Disordered" evidence="1">
    <location>
        <begin position="59"/>
        <end position="84"/>
    </location>
</feature>
<organism evidence="2 3">
    <name type="scientific">Gigaspora rosea</name>
    <dbReference type="NCBI Taxonomy" id="44941"/>
    <lineage>
        <taxon>Eukaryota</taxon>
        <taxon>Fungi</taxon>
        <taxon>Fungi incertae sedis</taxon>
        <taxon>Mucoromycota</taxon>
        <taxon>Glomeromycotina</taxon>
        <taxon>Glomeromycetes</taxon>
        <taxon>Diversisporales</taxon>
        <taxon>Gigasporaceae</taxon>
        <taxon>Gigaspora</taxon>
    </lineage>
</organism>
<reference evidence="2 3" key="1">
    <citation type="submission" date="2018-06" db="EMBL/GenBank/DDBJ databases">
        <title>Comparative genomics reveals the genomic features of Rhizophagus irregularis, R. cerebriforme, R. diaphanum and Gigaspora rosea, and their symbiotic lifestyle signature.</title>
        <authorList>
            <person name="Morin E."/>
            <person name="San Clemente H."/>
            <person name="Chen E.C.H."/>
            <person name="De La Providencia I."/>
            <person name="Hainaut M."/>
            <person name="Kuo A."/>
            <person name="Kohler A."/>
            <person name="Murat C."/>
            <person name="Tang N."/>
            <person name="Roy S."/>
            <person name="Loubradou J."/>
            <person name="Henrissat B."/>
            <person name="Grigoriev I.V."/>
            <person name="Corradi N."/>
            <person name="Roux C."/>
            <person name="Martin F.M."/>
        </authorList>
    </citation>
    <scope>NUCLEOTIDE SEQUENCE [LARGE SCALE GENOMIC DNA]</scope>
    <source>
        <strain evidence="2 3">DAOM 194757</strain>
    </source>
</reference>
<evidence type="ECO:0000313" key="3">
    <source>
        <dbReference type="Proteomes" id="UP000266673"/>
    </source>
</evidence>
<keyword evidence="3" id="KW-1185">Reference proteome</keyword>
<dbReference type="OrthoDB" id="2362063at2759"/>
<sequence>MSEKAKTNNKRNRFEYNLDNRQERAIFNEDESIEVQNLGVPFSTFTKRIFESFNYSDSQSDVSNEEYYSDSQSDASNKESDLSDISEVKTNECIEYNDLLSAKPKDSEDIFQEFPSKEYAEFMNIIMRFHVQDTLANAFIKFFNRYSNRNDCPLPSTSKAGRTFIENLNLPNFGWRKEVIFEYEDLEYALEFRTVLDKIH</sequence>
<dbReference type="EMBL" id="QKWP01002010">
    <property type="protein sequence ID" value="RIB05293.1"/>
    <property type="molecule type" value="Genomic_DNA"/>
</dbReference>